<dbReference type="Pfam" id="PF01740">
    <property type="entry name" value="STAS"/>
    <property type="match status" value="1"/>
</dbReference>
<feature type="domain" description="STAS" evidence="2">
    <location>
        <begin position="201"/>
        <end position="313"/>
    </location>
</feature>
<sequence>MENGKFLFEEQDAVLFWITSAMKSFFDTIEEVSGEEAANLVLETTGYRQGLVVGEYFSNIKDLNVKDAARMITHTYASAGWGRSEIVKLDIDSYTFSAQIRDSWEYKINLAQGKRSGSSFLAAHFAGVFSGLFGTHIWYELVQDQLQGHEYSIVSYFPSNITAAANIHELTRKKESEEIKRLEEMVELKTEELKILVKKLSSPIIPVLDGIVVVPLIGKYDEGRSEDLFINTLNNLPKYKANYLILDLTGIDNDINDLTIDLIKKIGTSASLIGIKSILVGISAGLAMKITTSGISLSKYEVFQTLQHGIYHALGQSGKTII</sequence>
<name>A0A846TQ34_9BACI</name>
<evidence type="ECO:0000259" key="2">
    <source>
        <dbReference type="PROSITE" id="PS50801"/>
    </source>
</evidence>
<comment type="caution">
    <text evidence="3">The sequence shown here is derived from an EMBL/GenBank/DDBJ whole genome shotgun (WGS) entry which is preliminary data.</text>
</comment>
<dbReference type="InterPro" id="IPR036513">
    <property type="entry name" value="STAS_dom_sf"/>
</dbReference>
<dbReference type="SUPFAM" id="SSF52091">
    <property type="entry name" value="SpoIIaa-like"/>
    <property type="match status" value="1"/>
</dbReference>
<dbReference type="Proteomes" id="UP000587942">
    <property type="component" value="Unassembled WGS sequence"/>
</dbReference>
<dbReference type="AlphaFoldDB" id="A0A846TQ34"/>
<dbReference type="EMBL" id="JAAVUM010000001">
    <property type="protein sequence ID" value="NKE04006.1"/>
    <property type="molecule type" value="Genomic_DNA"/>
</dbReference>
<protein>
    <submittedName>
        <fullName evidence="3">STAS domain-containing protein</fullName>
    </submittedName>
</protein>
<dbReference type="PROSITE" id="PS50801">
    <property type="entry name" value="STAS"/>
    <property type="match status" value="1"/>
</dbReference>
<organism evidence="3 4">
    <name type="scientific">Mesobacillus selenatarsenatis</name>
    <dbReference type="NCBI Taxonomy" id="388741"/>
    <lineage>
        <taxon>Bacteria</taxon>
        <taxon>Bacillati</taxon>
        <taxon>Bacillota</taxon>
        <taxon>Bacilli</taxon>
        <taxon>Bacillales</taxon>
        <taxon>Bacillaceae</taxon>
        <taxon>Mesobacillus</taxon>
    </lineage>
</organism>
<dbReference type="InterPro" id="IPR024096">
    <property type="entry name" value="NO_sig/Golgi_transp_ligand-bd"/>
</dbReference>
<gene>
    <name evidence="3" type="ORF">GWK17_00720</name>
</gene>
<dbReference type="Gene3D" id="3.30.1380.20">
    <property type="entry name" value="Trafficking protein particle complex subunit 3"/>
    <property type="match status" value="1"/>
</dbReference>
<dbReference type="Gene3D" id="3.30.750.24">
    <property type="entry name" value="STAS domain"/>
    <property type="match status" value="1"/>
</dbReference>
<evidence type="ECO:0000313" key="4">
    <source>
        <dbReference type="Proteomes" id="UP000587942"/>
    </source>
</evidence>
<accession>A0A846TQ34</accession>
<dbReference type="PANTHER" id="PTHR33745:SF8">
    <property type="entry name" value="BLUE-LIGHT PHOTORECEPTOR"/>
    <property type="match status" value="1"/>
</dbReference>
<dbReference type="PANTHER" id="PTHR33745">
    <property type="entry name" value="RSBT ANTAGONIST PROTEIN RSBS-RELATED"/>
    <property type="match status" value="1"/>
</dbReference>
<reference evidence="3 4" key="1">
    <citation type="submission" date="2020-03" db="EMBL/GenBank/DDBJ databases">
        <authorList>
            <person name="Sun Q."/>
        </authorList>
    </citation>
    <scope>NUCLEOTIDE SEQUENCE [LARGE SCALE GENOMIC DNA]</scope>
    <source>
        <strain evidence="3 4">KACC 21451</strain>
    </source>
</reference>
<dbReference type="InterPro" id="IPR051932">
    <property type="entry name" value="Bact_StressResp_Reg"/>
</dbReference>
<evidence type="ECO:0000256" key="1">
    <source>
        <dbReference type="SAM" id="Coils"/>
    </source>
</evidence>
<dbReference type="InterPro" id="IPR002645">
    <property type="entry name" value="STAS_dom"/>
</dbReference>
<dbReference type="CDD" id="cd07041">
    <property type="entry name" value="STAS_RsbR_RsbS_like"/>
    <property type="match status" value="1"/>
</dbReference>
<proteinExistence type="predicted"/>
<dbReference type="SUPFAM" id="SSF111126">
    <property type="entry name" value="Ligand-binding domain in the NO signalling and Golgi transport"/>
    <property type="match status" value="1"/>
</dbReference>
<feature type="coiled-coil region" evidence="1">
    <location>
        <begin position="165"/>
        <end position="199"/>
    </location>
</feature>
<keyword evidence="1" id="KW-0175">Coiled coil</keyword>
<evidence type="ECO:0000313" key="3">
    <source>
        <dbReference type="EMBL" id="NKE04006.1"/>
    </source>
</evidence>